<gene>
    <name evidence="6" type="ORF">BLA13014_00894</name>
</gene>
<evidence type="ECO:0000256" key="2">
    <source>
        <dbReference type="ARBA" id="ARBA00023125"/>
    </source>
</evidence>
<evidence type="ECO:0000256" key="4">
    <source>
        <dbReference type="SAM" id="MobiDB-lite"/>
    </source>
</evidence>
<dbReference type="AlphaFoldDB" id="A0A6P2I8J5"/>
<dbReference type="PANTHER" id="PTHR43537:SF5">
    <property type="entry name" value="UXU OPERON TRANSCRIPTIONAL REGULATOR"/>
    <property type="match status" value="1"/>
</dbReference>
<dbReference type="Gene3D" id="1.10.10.10">
    <property type="entry name" value="Winged helix-like DNA-binding domain superfamily/Winged helix DNA-binding domain"/>
    <property type="match status" value="1"/>
</dbReference>
<evidence type="ECO:0000259" key="5">
    <source>
        <dbReference type="PROSITE" id="PS50949"/>
    </source>
</evidence>
<dbReference type="GO" id="GO:0003677">
    <property type="term" value="F:DNA binding"/>
    <property type="evidence" value="ECO:0007669"/>
    <property type="project" value="UniProtKB-KW"/>
</dbReference>
<feature type="compositionally biased region" description="Basic and acidic residues" evidence="4">
    <location>
        <begin position="18"/>
        <end position="42"/>
    </location>
</feature>
<dbReference type="CDD" id="cd07377">
    <property type="entry name" value="WHTH_GntR"/>
    <property type="match status" value="1"/>
</dbReference>
<dbReference type="PROSITE" id="PS50949">
    <property type="entry name" value="HTH_GNTR"/>
    <property type="match status" value="1"/>
</dbReference>
<keyword evidence="2" id="KW-0238">DNA-binding</keyword>
<dbReference type="PANTHER" id="PTHR43537">
    <property type="entry name" value="TRANSCRIPTIONAL REGULATOR, GNTR FAMILY"/>
    <property type="match status" value="1"/>
</dbReference>
<dbReference type="SMART" id="SM00895">
    <property type="entry name" value="FCD"/>
    <property type="match status" value="1"/>
</dbReference>
<dbReference type="GO" id="GO:0003700">
    <property type="term" value="F:DNA-binding transcription factor activity"/>
    <property type="evidence" value="ECO:0007669"/>
    <property type="project" value="InterPro"/>
</dbReference>
<feature type="domain" description="HTH gntR-type" evidence="5">
    <location>
        <begin position="41"/>
        <end position="111"/>
    </location>
</feature>
<dbReference type="Pfam" id="PF00392">
    <property type="entry name" value="GntR"/>
    <property type="match status" value="1"/>
</dbReference>
<dbReference type="InterPro" id="IPR036388">
    <property type="entry name" value="WH-like_DNA-bd_sf"/>
</dbReference>
<name>A0A6P2I8J5_9BURK</name>
<organism evidence="6 7">
    <name type="scientific">Burkholderia aenigmatica</name>
    <dbReference type="NCBI Taxonomy" id="2015348"/>
    <lineage>
        <taxon>Bacteria</taxon>
        <taxon>Pseudomonadati</taxon>
        <taxon>Pseudomonadota</taxon>
        <taxon>Betaproteobacteria</taxon>
        <taxon>Burkholderiales</taxon>
        <taxon>Burkholderiaceae</taxon>
        <taxon>Burkholderia</taxon>
        <taxon>Burkholderia cepacia complex</taxon>
    </lineage>
</organism>
<dbReference type="InterPro" id="IPR008920">
    <property type="entry name" value="TF_FadR/GntR_C"/>
</dbReference>
<dbReference type="InterPro" id="IPR036390">
    <property type="entry name" value="WH_DNA-bd_sf"/>
</dbReference>
<dbReference type="Proteomes" id="UP000494261">
    <property type="component" value="Unassembled WGS sequence"/>
</dbReference>
<dbReference type="InterPro" id="IPR011711">
    <property type="entry name" value="GntR_C"/>
</dbReference>
<dbReference type="PRINTS" id="PR00035">
    <property type="entry name" value="HTHGNTR"/>
</dbReference>
<keyword evidence="1" id="KW-0805">Transcription regulation</keyword>
<evidence type="ECO:0000256" key="3">
    <source>
        <dbReference type="ARBA" id="ARBA00023163"/>
    </source>
</evidence>
<evidence type="ECO:0000256" key="1">
    <source>
        <dbReference type="ARBA" id="ARBA00023015"/>
    </source>
</evidence>
<keyword evidence="3" id="KW-0804">Transcription</keyword>
<evidence type="ECO:0000313" key="6">
    <source>
        <dbReference type="EMBL" id="VWB24941.1"/>
    </source>
</evidence>
<sequence>MAPGYSSEWPTTDVTDMAGRKPTTEKKMSPAQPDKRGSRAIKRGDQVAEQIKRWINDGQARPGKRLNKEAELQQMFNVSRGSMRDALKALEMQGLVRLSTGPDGGATITRVPLARAFQSLQNYLFFESITLEDIYAVRRTLEPMVAAGAVPHLSDADFDALERSVSVCEPFEARHAEALDQRHEDIHFHDVLAAAHPNAFLRSLCQIINQMLHTLVIVAGNVTQQDYQAFGRHTVAAHRAILDAARRRDADAVAQLMTAHMDEAHSQLRTVHAALQQKLVLDSELDLDSDRDAG</sequence>
<dbReference type="Pfam" id="PF07729">
    <property type="entry name" value="FCD"/>
    <property type="match status" value="1"/>
</dbReference>
<proteinExistence type="predicted"/>
<reference evidence="6 7" key="1">
    <citation type="submission" date="2019-09" db="EMBL/GenBank/DDBJ databases">
        <authorList>
            <person name="Depoorter E."/>
        </authorList>
    </citation>
    <scope>NUCLEOTIDE SEQUENCE [LARGE SCALE GENOMIC DNA]</scope>
    <source>
        <strain evidence="6">LMG 13014</strain>
    </source>
</reference>
<dbReference type="SUPFAM" id="SSF48008">
    <property type="entry name" value="GntR ligand-binding domain-like"/>
    <property type="match status" value="1"/>
</dbReference>
<dbReference type="InterPro" id="IPR000524">
    <property type="entry name" value="Tscrpt_reg_HTH_GntR"/>
</dbReference>
<protein>
    <submittedName>
        <fullName evidence="6">GntR family transcriptional regulator</fullName>
    </submittedName>
</protein>
<dbReference type="Gene3D" id="1.20.120.530">
    <property type="entry name" value="GntR ligand-binding domain-like"/>
    <property type="match status" value="1"/>
</dbReference>
<dbReference type="SMART" id="SM00345">
    <property type="entry name" value="HTH_GNTR"/>
    <property type="match status" value="1"/>
</dbReference>
<dbReference type="EMBL" id="CABVQC010000004">
    <property type="protein sequence ID" value="VWB24941.1"/>
    <property type="molecule type" value="Genomic_DNA"/>
</dbReference>
<evidence type="ECO:0000313" key="7">
    <source>
        <dbReference type="Proteomes" id="UP000494261"/>
    </source>
</evidence>
<dbReference type="SUPFAM" id="SSF46785">
    <property type="entry name" value="Winged helix' DNA-binding domain"/>
    <property type="match status" value="1"/>
</dbReference>
<feature type="region of interest" description="Disordered" evidence="4">
    <location>
        <begin position="1"/>
        <end position="42"/>
    </location>
</feature>
<accession>A0A6P2I8J5</accession>